<keyword evidence="4" id="KW-0050">Antiport</keyword>
<feature type="transmembrane region" description="Helical" evidence="12">
    <location>
        <begin position="101"/>
        <end position="122"/>
    </location>
</feature>
<dbReference type="PANTHER" id="PTHR10110:SF195">
    <property type="entry name" value="NA(+)_H(+) ANTIPORTER NHAS2"/>
    <property type="match status" value="1"/>
</dbReference>
<feature type="transmembrane region" description="Helical" evidence="12">
    <location>
        <begin position="301"/>
        <end position="320"/>
    </location>
</feature>
<proteinExistence type="inferred from homology"/>
<feature type="transmembrane region" description="Helical" evidence="12">
    <location>
        <begin position="361"/>
        <end position="381"/>
    </location>
</feature>
<gene>
    <name evidence="14" type="ORF">SAMN04488138_111105</name>
</gene>
<keyword evidence="10 12" id="KW-0472">Membrane</keyword>
<dbReference type="GO" id="GO:0098719">
    <property type="term" value="P:sodium ion import across plasma membrane"/>
    <property type="evidence" value="ECO:0007669"/>
    <property type="project" value="TreeGrafter"/>
</dbReference>
<feature type="transmembrane region" description="Helical" evidence="12">
    <location>
        <begin position="326"/>
        <end position="349"/>
    </location>
</feature>
<accession>A0A1I3UHW9</accession>
<keyword evidence="15" id="KW-1185">Reference proteome</keyword>
<dbReference type="GO" id="GO:0015386">
    <property type="term" value="F:potassium:proton antiporter activity"/>
    <property type="evidence" value="ECO:0007669"/>
    <property type="project" value="TreeGrafter"/>
</dbReference>
<comment type="subcellular location">
    <subcellularLocation>
        <location evidence="1">Cell membrane</location>
        <topology evidence="1">Multi-pass membrane protein</topology>
    </subcellularLocation>
</comment>
<evidence type="ECO:0000256" key="1">
    <source>
        <dbReference type="ARBA" id="ARBA00004651"/>
    </source>
</evidence>
<dbReference type="Pfam" id="PF00999">
    <property type="entry name" value="Na_H_Exchanger"/>
    <property type="match status" value="1"/>
</dbReference>
<reference evidence="14 15" key="1">
    <citation type="submission" date="2016-10" db="EMBL/GenBank/DDBJ databases">
        <authorList>
            <person name="de Groot N.N."/>
        </authorList>
    </citation>
    <scope>NUCLEOTIDE SEQUENCE [LARGE SCALE GENOMIC DNA]</scope>
    <source>
        <strain evidence="14 15">CGMCC 1.8891</strain>
    </source>
</reference>
<dbReference type="AlphaFoldDB" id="A0A1I3UHW9"/>
<dbReference type="EMBL" id="FORY01000011">
    <property type="protein sequence ID" value="SFJ82650.1"/>
    <property type="molecule type" value="Genomic_DNA"/>
</dbReference>
<evidence type="ECO:0000313" key="14">
    <source>
        <dbReference type="EMBL" id="SFJ82650.1"/>
    </source>
</evidence>
<feature type="transmembrane region" description="Helical" evidence="12">
    <location>
        <begin position="72"/>
        <end position="89"/>
    </location>
</feature>
<evidence type="ECO:0000256" key="2">
    <source>
        <dbReference type="ARBA" id="ARBA00007367"/>
    </source>
</evidence>
<evidence type="ECO:0000259" key="13">
    <source>
        <dbReference type="Pfam" id="PF00999"/>
    </source>
</evidence>
<dbReference type="PANTHER" id="PTHR10110">
    <property type="entry name" value="SODIUM/HYDROGEN EXCHANGER"/>
    <property type="match status" value="1"/>
</dbReference>
<feature type="transmembrane region" description="Helical" evidence="12">
    <location>
        <begin position="207"/>
        <end position="227"/>
    </location>
</feature>
<evidence type="ECO:0000256" key="5">
    <source>
        <dbReference type="ARBA" id="ARBA00022475"/>
    </source>
</evidence>
<evidence type="ECO:0000256" key="6">
    <source>
        <dbReference type="ARBA" id="ARBA00022692"/>
    </source>
</evidence>
<organism evidence="14 15">
    <name type="scientific">Celeribacter halophilus</name>
    <dbReference type="NCBI Taxonomy" id="576117"/>
    <lineage>
        <taxon>Bacteria</taxon>
        <taxon>Pseudomonadati</taxon>
        <taxon>Pseudomonadota</taxon>
        <taxon>Alphaproteobacteria</taxon>
        <taxon>Rhodobacterales</taxon>
        <taxon>Roseobacteraceae</taxon>
        <taxon>Celeribacter</taxon>
    </lineage>
</organism>
<dbReference type="RefSeq" id="WP_066604805.1">
    <property type="nucleotide sequence ID" value="NZ_FORY01000011.1"/>
</dbReference>
<name>A0A1I3UHW9_9RHOB</name>
<evidence type="ECO:0000313" key="15">
    <source>
        <dbReference type="Proteomes" id="UP000183299"/>
    </source>
</evidence>
<keyword evidence="9" id="KW-0406">Ion transport</keyword>
<dbReference type="InterPro" id="IPR018422">
    <property type="entry name" value="Cation/H_exchanger_CPA1"/>
</dbReference>
<feature type="transmembrane region" description="Helical" evidence="12">
    <location>
        <begin position="6"/>
        <end position="24"/>
    </location>
</feature>
<evidence type="ECO:0000256" key="10">
    <source>
        <dbReference type="ARBA" id="ARBA00023136"/>
    </source>
</evidence>
<protein>
    <submittedName>
        <fullName evidence="14">Monovalent cation:H+ antiporter, CPA1 family</fullName>
    </submittedName>
</protein>
<evidence type="ECO:0000256" key="7">
    <source>
        <dbReference type="ARBA" id="ARBA00022989"/>
    </source>
</evidence>
<evidence type="ECO:0000256" key="8">
    <source>
        <dbReference type="ARBA" id="ARBA00023053"/>
    </source>
</evidence>
<feature type="transmembrane region" description="Helical" evidence="12">
    <location>
        <begin position="128"/>
        <end position="147"/>
    </location>
</feature>
<dbReference type="InterPro" id="IPR006153">
    <property type="entry name" value="Cation/H_exchanger_TM"/>
</dbReference>
<evidence type="ECO:0000256" key="9">
    <source>
        <dbReference type="ARBA" id="ARBA00023065"/>
    </source>
</evidence>
<dbReference type="Gene3D" id="6.10.140.1330">
    <property type="match status" value="1"/>
</dbReference>
<feature type="transmembrane region" description="Helical" evidence="12">
    <location>
        <begin position="393"/>
        <end position="413"/>
    </location>
</feature>
<dbReference type="OrthoDB" id="9774146at2"/>
<sequence length="428" mass="45262">MTLLQITSLLIVLAGAFGAINYLFLRLPSSIGILVVALIASLFVIGLDAIYPASQVEETIRAEVLAIDFSDALLEGMLGLLLFAGALHVKVSDLKAEWRPVFLMATLGVALSTAVVGTGFSWMTGMPLMIALTFGALISPTDPVAVLGVLRQASLPKSLETKIAGESLFNDGVGYVVYLVLVGLAFSSGGHGDMAEAHGATSTVESALMLFAQEALGGAALGIVLGWLTFRVMRLIDDYALEVLITLGLAFGGYELAVALHVSAPIMAVCAGLLIGDVGSKYGMSEETRRYVDAFWKMIDEILNAILFLMIGFEVFAVAFDTSSIIAGLMAIVLALIARLTAVAIPVLMLRPFRNFSKGTIPIMTWGGLKGGISVALALSLPDSEWKPLILTATYIVVVFSIIVQGLTVAPLAKRVGREPGLDVWRAI</sequence>
<keyword evidence="5" id="KW-1003">Cell membrane</keyword>
<dbReference type="Proteomes" id="UP000183299">
    <property type="component" value="Unassembled WGS sequence"/>
</dbReference>
<keyword evidence="8" id="KW-0915">Sodium</keyword>
<feature type="transmembrane region" description="Helical" evidence="12">
    <location>
        <begin position="168"/>
        <end position="187"/>
    </location>
</feature>
<keyword evidence="7 12" id="KW-1133">Transmembrane helix</keyword>
<dbReference type="GO" id="GO:0051453">
    <property type="term" value="P:regulation of intracellular pH"/>
    <property type="evidence" value="ECO:0007669"/>
    <property type="project" value="TreeGrafter"/>
</dbReference>
<evidence type="ECO:0000256" key="12">
    <source>
        <dbReference type="SAM" id="Phobius"/>
    </source>
</evidence>
<evidence type="ECO:0000256" key="4">
    <source>
        <dbReference type="ARBA" id="ARBA00022449"/>
    </source>
</evidence>
<evidence type="ECO:0000256" key="11">
    <source>
        <dbReference type="ARBA" id="ARBA00023201"/>
    </source>
</evidence>
<dbReference type="GeneID" id="98665807"/>
<dbReference type="STRING" id="576117.SAMN04488138_111105"/>
<feature type="transmembrane region" description="Helical" evidence="12">
    <location>
        <begin position="239"/>
        <end position="256"/>
    </location>
</feature>
<dbReference type="GO" id="GO:0015385">
    <property type="term" value="F:sodium:proton antiporter activity"/>
    <property type="evidence" value="ECO:0007669"/>
    <property type="project" value="InterPro"/>
</dbReference>
<keyword evidence="11" id="KW-0739">Sodium transport</keyword>
<keyword evidence="6 12" id="KW-0812">Transmembrane</keyword>
<comment type="similarity">
    <text evidence="2">Belongs to the monovalent cation:proton antiporter 1 (CPA1) transporter (TC 2.A.36) family.</text>
</comment>
<feature type="domain" description="Cation/H+ exchanger transmembrane" evidence="13">
    <location>
        <begin position="16"/>
        <end position="414"/>
    </location>
</feature>
<keyword evidence="3" id="KW-0813">Transport</keyword>
<feature type="transmembrane region" description="Helical" evidence="12">
    <location>
        <begin position="31"/>
        <end position="52"/>
    </location>
</feature>
<evidence type="ECO:0000256" key="3">
    <source>
        <dbReference type="ARBA" id="ARBA00022448"/>
    </source>
</evidence>
<dbReference type="GO" id="GO:0005886">
    <property type="term" value="C:plasma membrane"/>
    <property type="evidence" value="ECO:0007669"/>
    <property type="project" value="UniProtKB-SubCell"/>
</dbReference>